<dbReference type="InterPro" id="IPR020449">
    <property type="entry name" value="Tscrpt_reg_AraC-type_HTH"/>
</dbReference>
<dbReference type="AlphaFoldDB" id="A0A3E5GBY7"/>
<feature type="domain" description="HTH araC/xylS-type" evidence="4">
    <location>
        <begin position="172"/>
        <end position="270"/>
    </location>
</feature>
<dbReference type="EMBL" id="QSVN01000008">
    <property type="protein sequence ID" value="RGO32135.1"/>
    <property type="molecule type" value="Genomic_DNA"/>
</dbReference>
<evidence type="ECO:0000313" key="5">
    <source>
        <dbReference type="EMBL" id="RGO32135.1"/>
    </source>
</evidence>
<dbReference type="PROSITE" id="PS01124">
    <property type="entry name" value="HTH_ARAC_FAMILY_2"/>
    <property type="match status" value="1"/>
</dbReference>
<dbReference type="Proteomes" id="UP000284112">
    <property type="component" value="Unassembled WGS sequence"/>
</dbReference>
<dbReference type="Proteomes" id="UP000261285">
    <property type="component" value="Unassembled WGS sequence"/>
</dbReference>
<accession>A0A3E5GBY7</accession>
<dbReference type="Pfam" id="PF02311">
    <property type="entry name" value="AraC_binding"/>
    <property type="match status" value="1"/>
</dbReference>
<dbReference type="InterPro" id="IPR018062">
    <property type="entry name" value="HTH_AraC-typ_CS"/>
</dbReference>
<name>A0A3E5GBY7_9FIRM</name>
<dbReference type="EMBL" id="QRHW01000018">
    <property type="protein sequence ID" value="RHG06770.1"/>
    <property type="molecule type" value="Genomic_DNA"/>
</dbReference>
<evidence type="ECO:0000256" key="3">
    <source>
        <dbReference type="ARBA" id="ARBA00023163"/>
    </source>
</evidence>
<dbReference type="SUPFAM" id="SSF51215">
    <property type="entry name" value="Regulatory protein AraC"/>
    <property type="match status" value="1"/>
</dbReference>
<dbReference type="GO" id="GO:0043565">
    <property type="term" value="F:sequence-specific DNA binding"/>
    <property type="evidence" value="ECO:0007669"/>
    <property type="project" value="InterPro"/>
</dbReference>
<protein>
    <submittedName>
        <fullName evidence="5">AraC family transcriptional regulator</fullName>
    </submittedName>
</protein>
<evidence type="ECO:0000313" key="6">
    <source>
        <dbReference type="EMBL" id="RHG06770.1"/>
    </source>
</evidence>
<dbReference type="PRINTS" id="PR00032">
    <property type="entry name" value="HTHARAC"/>
</dbReference>
<dbReference type="PROSITE" id="PS00041">
    <property type="entry name" value="HTH_ARAC_FAMILY_1"/>
    <property type="match status" value="1"/>
</dbReference>
<sequence>MKDYIFSNDFSRSLDAMIYTCGYETCIPGHSYGPAIRSGYMIHYILKGKGIYKTNGKIYQLSEGDAFLIKPDTLIYYEADHNHPWSYTWIGFQGIKMRQYFERTSLLEHPCFHYDKDDRVRLCHEKMYEAYHLTQNRDLILNSILYEYLYLLATKYPQENISPEAKKRSYVEDSLQYIENNYDHSFSIQEIADSLGLERTYLYRLFKKATGFSPQEYLLDYRIRKACELLQNTDLPIAQISRSVGYEDSLYFSRLFKQYMKSSPSSYRQKNFLAFSDMPDYNND</sequence>
<comment type="caution">
    <text evidence="5">The sequence shown here is derived from an EMBL/GenBank/DDBJ whole genome shotgun (WGS) entry which is preliminary data.</text>
</comment>
<dbReference type="InterPro" id="IPR037923">
    <property type="entry name" value="HTH-like"/>
</dbReference>
<evidence type="ECO:0000256" key="1">
    <source>
        <dbReference type="ARBA" id="ARBA00023015"/>
    </source>
</evidence>
<organism evidence="5 7">
    <name type="scientific">Dorea longicatena</name>
    <dbReference type="NCBI Taxonomy" id="88431"/>
    <lineage>
        <taxon>Bacteria</taxon>
        <taxon>Bacillati</taxon>
        <taxon>Bacillota</taxon>
        <taxon>Clostridia</taxon>
        <taxon>Lachnospirales</taxon>
        <taxon>Lachnospiraceae</taxon>
        <taxon>Dorea</taxon>
    </lineage>
</organism>
<dbReference type="SMART" id="SM00342">
    <property type="entry name" value="HTH_ARAC"/>
    <property type="match status" value="1"/>
</dbReference>
<dbReference type="SUPFAM" id="SSF46689">
    <property type="entry name" value="Homeodomain-like"/>
    <property type="match status" value="2"/>
</dbReference>
<evidence type="ECO:0000313" key="8">
    <source>
        <dbReference type="Proteomes" id="UP000284112"/>
    </source>
</evidence>
<keyword evidence="1" id="KW-0805">Transcription regulation</keyword>
<dbReference type="InterPro" id="IPR009057">
    <property type="entry name" value="Homeodomain-like_sf"/>
</dbReference>
<dbReference type="Gene3D" id="1.10.10.60">
    <property type="entry name" value="Homeodomain-like"/>
    <property type="match status" value="2"/>
</dbReference>
<dbReference type="PANTHER" id="PTHR43280">
    <property type="entry name" value="ARAC-FAMILY TRANSCRIPTIONAL REGULATOR"/>
    <property type="match status" value="1"/>
</dbReference>
<dbReference type="InterPro" id="IPR018060">
    <property type="entry name" value="HTH_AraC"/>
</dbReference>
<evidence type="ECO:0000259" key="4">
    <source>
        <dbReference type="PROSITE" id="PS01124"/>
    </source>
</evidence>
<dbReference type="PANTHER" id="PTHR43280:SF30">
    <property type="entry name" value="MMSAB OPERON REGULATORY PROTEIN"/>
    <property type="match status" value="1"/>
</dbReference>
<evidence type="ECO:0000313" key="7">
    <source>
        <dbReference type="Proteomes" id="UP000261285"/>
    </source>
</evidence>
<dbReference type="InterPro" id="IPR003313">
    <property type="entry name" value="AraC-bd"/>
</dbReference>
<proteinExistence type="predicted"/>
<dbReference type="Gene3D" id="2.60.120.280">
    <property type="entry name" value="Regulatory protein AraC"/>
    <property type="match status" value="1"/>
</dbReference>
<keyword evidence="2" id="KW-0238">DNA-binding</keyword>
<reference evidence="7 8" key="1">
    <citation type="submission" date="2018-08" db="EMBL/GenBank/DDBJ databases">
        <title>A genome reference for cultivated species of the human gut microbiota.</title>
        <authorList>
            <person name="Zou Y."/>
            <person name="Xue W."/>
            <person name="Luo G."/>
        </authorList>
    </citation>
    <scope>NUCLEOTIDE SEQUENCE [LARGE SCALE GENOMIC DNA]</scope>
    <source>
        <strain evidence="6 8">AM23-13</strain>
        <strain evidence="5 7">OM02-16</strain>
    </source>
</reference>
<dbReference type="RefSeq" id="WP_117598073.1">
    <property type="nucleotide sequence ID" value="NZ_CABMEZ010000008.1"/>
</dbReference>
<dbReference type="GO" id="GO:0003700">
    <property type="term" value="F:DNA-binding transcription factor activity"/>
    <property type="evidence" value="ECO:0007669"/>
    <property type="project" value="InterPro"/>
</dbReference>
<dbReference type="Pfam" id="PF12833">
    <property type="entry name" value="HTH_18"/>
    <property type="match status" value="1"/>
</dbReference>
<evidence type="ECO:0000256" key="2">
    <source>
        <dbReference type="ARBA" id="ARBA00023125"/>
    </source>
</evidence>
<keyword evidence="3" id="KW-0804">Transcription</keyword>
<dbReference type="CDD" id="cd06986">
    <property type="entry name" value="cupin_MmsR-like_N"/>
    <property type="match status" value="1"/>
</dbReference>
<gene>
    <name evidence="6" type="ORF">DW641_10695</name>
    <name evidence="5" type="ORF">DXB16_08820</name>
</gene>